<dbReference type="EMBL" id="GG704915">
    <property type="protein sequence ID" value="EAS27493.3"/>
    <property type="molecule type" value="Genomic_DNA"/>
</dbReference>
<accession>J3K0T3</accession>
<evidence type="ECO:0000313" key="1">
    <source>
        <dbReference type="EMBL" id="EAS27493.3"/>
    </source>
</evidence>
<dbReference type="KEGG" id="cim:CIMG_10098"/>
<organism evidence="1 2">
    <name type="scientific">Coccidioides immitis (strain RS)</name>
    <name type="common">Valley fever fungus</name>
    <dbReference type="NCBI Taxonomy" id="246410"/>
    <lineage>
        <taxon>Eukaryota</taxon>
        <taxon>Fungi</taxon>
        <taxon>Dikarya</taxon>
        <taxon>Ascomycota</taxon>
        <taxon>Pezizomycotina</taxon>
        <taxon>Eurotiomycetes</taxon>
        <taxon>Eurotiomycetidae</taxon>
        <taxon>Onygenales</taxon>
        <taxon>Onygenaceae</taxon>
        <taxon>Coccidioides</taxon>
    </lineage>
</organism>
<protein>
    <submittedName>
        <fullName evidence="1">Uncharacterized protein</fullName>
    </submittedName>
</protein>
<dbReference type="RefSeq" id="XP_001239076.2">
    <property type="nucleotide sequence ID" value="XM_001239075.2"/>
</dbReference>
<dbReference type="InParanoid" id="J3K0T3"/>
<reference evidence="2" key="2">
    <citation type="journal article" date="2010" name="Genome Res.">
        <title>Population genomic sequencing of Coccidioides fungi reveals recent hybridization and transposon control.</title>
        <authorList>
            <person name="Neafsey D.E."/>
            <person name="Barker B.M."/>
            <person name="Sharpton T.J."/>
            <person name="Stajich J.E."/>
            <person name="Park D.J."/>
            <person name="Whiston E."/>
            <person name="Hung C.-Y."/>
            <person name="McMahan C."/>
            <person name="White J."/>
            <person name="Sykes S."/>
            <person name="Heiman D."/>
            <person name="Young S."/>
            <person name="Zeng Q."/>
            <person name="Abouelleil A."/>
            <person name="Aftuck L."/>
            <person name="Bessette D."/>
            <person name="Brown A."/>
            <person name="FitzGerald M."/>
            <person name="Lui A."/>
            <person name="Macdonald J.P."/>
            <person name="Priest M."/>
            <person name="Orbach M.J."/>
            <person name="Galgiani J.N."/>
            <person name="Kirkland T.N."/>
            <person name="Cole G.T."/>
            <person name="Birren B.W."/>
            <person name="Henn M.R."/>
            <person name="Taylor J.W."/>
            <person name="Rounsley S.D."/>
        </authorList>
    </citation>
    <scope>GENOME REANNOTATION</scope>
    <source>
        <strain evidence="2">RS</strain>
    </source>
</reference>
<dbReference type="VEuPathDB" id="FungiDB:CIMG_10098"/>
<proteinExistence type="predicted"/>
<gene>
    <name evidence="1" type="ORF">CIMG_10098</name>
</gene>
<evidence type="ECO:0000313" key="2">
    <source>
        <dbReference type="Proteomes" id="UP000001261"/>
    </source>
</evidence>
<sequence>MAEPSASWGKAEDYNNRQFEKHMCCASLICRTYEARHTEQGGLSLVTPAALSYPSQESTSILGASRRLLTRPIWRNCPSLVIIKVLSSGTVWSHTVFQEALVEYFLERSTYLSLRLRILGAQYRSAERSEPKNTQGNNRLSVGFSLIWPRHKVRLGDELRRKELER</sequence>
<name>J3K0T3_COCIM</name>
<reference evidence="2" key="1">
    <citation type="journal article" date="2009" name="Genome Res.">
        <title>Comparative genomic analyses of the human fungal pathogens Coccidioides and their relatives.</title>
        <authorList>
            <person name="Sharpton T.J."/>
            <person name="Stajich J.E."/>
            <person name="Rounsley S.D."/>
            <person name="Gardner M.J."/>
            <person name="Wortman J.R."/>
            <person name="Jordar V.S."/>
            <person name="Maiti R."/>
            <person name="Kodira C.D."/>
            <person name="Neafsey D.E."/>
            <person name="Zeng Q."/>
            <person name="Hung C.-Y."/>
            <person name="McMahan C."/>
            <person name="Muszewska A."/>
            <person name="Grynberg M."/>
            <person name="Mandel M.A."/>
            <person name="Kellner E.M."/>
            <person name="Barker B.M."/>
            <person name="Galgiani J.N."/>
            <person name="Orbach M.J."/>
            <person name="Kirkland T.N."/>
            <person name="Cole G.T."/>
            <person name="Henn M.R."/>
            <person name="Birren B.W."/>
            <person name="Taylor J.W."/>
        </authorList>
    </citation>
    <scope>NUCLEOTIDE SEQUENCE [LARGE SCALE GENOMIC DNA]</scope>
    <source>
        <strain evidence="2">RS</strain>
    </source>
</reference>
<keyword evidence="2" id="KW-1185">Reference proteome</keyword>
<dbReference type="GeneID" id="4558024"/>
<dbReference type="AlphaFoldDB" id="J3K0T3"/>
<dbReference type="Proteomes" id="UP000001261">
    <property type="component" value="Unassembled WGS sequence"/>
</dbReference>